<gene>
    <name evidence="9" type="ORF">FO440_08075</name>
</gene>
<dbReference type="GO" id="GO:0045493">
    <property type="term" value="P:xylan catabolic process"/>
    <property type="evidence" value="ECO:0007669"/>
    <property type="project" value="UniProtKB-KW"/>
</dbReference>
<evidence type="ECO:0000256" key="1">
    <source>
        <dbReference type="ARBA" id="ARBA00009865"/>
    </source>
</evidence>
<keyword evidence="3 7" id="KW-0378">Hydrolase</keyword>
<dbReference type="SUPFAM" id="SSF49785">
    <property type="entry name" value="Galactose-binding domain-like"/>
    <property type="match status" value="1"/>
</dbReference>
<keyword evidence="2" id="KW-0624">Polysaccharide degradation</keyword>
<evidence type="ECO:0000313" key="10">
    <source>
        <dbReference type="Proteomes" id="UP000318733"/>
    </source>
</evidence>
<dbReference type="Proteomes" id="UP000318733">
    <property type="component" value="Unassembled WGS sequence"/>
</dbReference>
<evidence type="ECO:0000256" key="4">
    <source>
        <dbReference type="ARBA" id="ARBA00023277"/>
    </source>
</evidence>
<sequence length="507" mass="57529">MIWSAGFAQTVKDLGVFAQHTGNPVIPAYLADASFFYDAKTNAFYAFGTNDGAGGGNVFPPQAWYSYDGKTWKNKIIDLPKSWTDFAGTTAVWAPSMIYYQPTRKYYLMYSINFNVFIAMSNSPLGPWEDANGEAPGKMFFKGYDGQFFVDDDQKVYFNFNSNPFRIIKFRFDAAGKIFFDNDDARFTKTEATEFLGSYHYVLAAGLKNAFEASFIYKRKGLYYLMWSFKGSEEYNVRYAVSKEVTGPYTELDSSETVPILQRDDKNNILGPGHHSVFDYNGHTYIAYHRQHFPFVDSKRQTCIDEMLFNTDGSIKKVTPTHRGVQLKKIAPAKSKNLALGKQTLTSSDRVYANGPYAKRYRTHDISFKYEGKYAVDENYGTHWDAGLDAKEPWIIVDLAADHKIDSIETMFEFTSRAYYYKLEYLNAKDAGSLATVAAQKNWKMFTDRLASGAKLSPVTDRVKQPVNARFVRLTITHADIPKTADESDPVNADNALSIFELKVFGK</sequence>
<feature type="domain" description="F5/8 type C" evidence="8">
    <location>
        <begin position="333"/>
        <end position="507"/>
    </location>
</feature>
<dbReference type="EMBL" id="VLPK01000001">
    <property type="protein sequence ID" value="TSJ44672.1"/>
    <property type="molecule type" value="Genomic_DNA"/>
</dbReference>
<keyword evidence="4" id="KW-0119">Carbohydrate metabolism</keyword>
<evidence type="ECO:0000256" key="6">
    <source>
        <dbReference type="PIRSR" id="PIRSR606710-2"/>
    </source>
</evidence>
<name>A0A556MXQ5_9SPHI</name>
<dbReference type="OrthoDB" id="9803461at2"/>
<reference evidence="9 10" key="1">
    <citation type="submission" date="2019-07" db="EMBL/GenBank/DDBJ databases">
        <authorList>
            <person name="Huq M.A."/>
        </authorList>
    </citation>
    <scope>NUCLEOTIDE SEQUENCE [LARGE SCALE GENOMIC DNA]</scope>
    <source>
        <strain evidence="9 10">MAH-19</strain>
    </source>
</reference>
<dbReference type="InterPro" id="IPR000421">
    <property type="entry name" value="FA58C"/>
</dbReference>
<dbReference type="InterPro" id="IPR006710">
    <property type="entry name" value="Glyco_hydro_43"/>
</dbReference>
<dbReference type="Gene3D" id="2.115.10.20">
    <property type="entry name" value="Glycosyl hydrolase domain, family 43"/>
    <property type="match status" value="1"/>
</dbReference>
<dbReference type="Gene3D" id="2.60.120.260">
    <property type="entry name" value="Galactose-binding domain-like"/>
    <property type="match status" value="1"/>
</dbReference>
<protein>
    <submittedName>
        <fullName evidence="9">Family 43 glycosylhydrolase</fullName>
    </submittedName>
</protein>
<dbReference type="InterPro" id="IPR052176">
    <property type="entry name" value="Glycosyl_Hydrlase_43_Enz"/>
</dbReference>
<proteinExistence type="inferred from homology"/>
<comment type="caution">
    <text evidence="9">The sequence shown here is derived from an EMBL/GenBank/DDBJ whole genome shotgun (WGS) entry which is preliminary data.</text>
</comment>
<keyword evidence="10" id="KW-1185">Reference proteome</keyword>
<feature type="site" description="Important for catalytic activity, responsible for pKa modulation of the active site Glu and correct orientation of both the proton donor and substrate" evidence="6">
    <location>
        <position position="145"/>
    </location>
</feature>
<dbReference type="Pfam" id="PF04616">
    <property type="entry name" value="Glyco_hydro_43"/>
    <property type="match status" value="1"/>
</dbReference>
<dbReference type="GO" id="GO:0004553">
    <property type="term" value="F:hydrolase activity, hydrolyzing O-glycosyl compounds"/>
    <property type="evidence" value="ECO:0007669"/>
    <property type="project" value="InterPro"/>
</dbReference>
<dbReference type="InterPro" id="IPR008979">
    <property type="entry name" value="Galactose-bd-like_sf"/>
</dbReference>
<dbReference type="AlphaFoldDB" id="A0A556MXQ5"/>
<keyword evidence="2" id="KW-0858">Xylan degradation</keyword>
<evidence type="ECO:0000313" key="9">
    <source>
        <dbReference type="EMBL" id="TSJ44672.1"/>
    </source>
</evidence>
<keyword evidence="5 7" id="KW-0326">Glycosidase</keyword>
<accession>A0A556MXQ5</accession>
<evidence type="ECO:0000256" key="3">
    <source>
        <dbReference type="ARBA" id="ARBA00022801"/>
    </source>
</evidence>
<dbReference type="InterPro" id="IPR023296">
    <property type="entry name" value="Glyco_hydro_beta-prop_sf"/>
</dbReference>
<comment type="similarity">
    <text evidence="1 7">Belongs to the glycosyl hydrolase 43 family.</text>
</comment>
<evidence type="ECO:0000256" key="2">
    <source>
        <dbReference type="ARBA" id="ARBA00022651"/>
    </source>
</evidence>
<dbReference type="PANTHER" id="PTHR43772:SF2">
    <property type="entry name" value="PUTATIVE (AFU_ORTHOLOGUE AFUA_2G04480)-RELATED"/>
    <property type="match status" value="1"/>
</dbReference>
<evidence type="ECO:0000256" key="7">
    <source>
        <dbReference type="RuleBase" id="RU361187"/>
    </source>
</evidence>
<organism evidence="9 10">
    <name type="scientific">Mucilaginibacter corticis</name>
    <dbReference type="NCBI Taxonomy" id="2597670"/>
    <lineage>
        <taxon>Bacteria</taxon>
        <taxon>Pseudomonadati</taxon>
        <taxon>Bacteroidota</taxon>
        <taxon>Sphingobacteriia</taxon>
        <taxon>Sphingobacteriales</taxon>
        <taxon>Sphingobacteriaceae</taxon>
        <taxon>Mucilaginibacter</taxon>
    </lineage>
</organism>
<dbReference type="PROSITE" id="PS50022">
    <property type="entry name" value="FA58C_3"/>
    <property type="match status" value="1"/>
</dbReference>
<evidence type="ECO:0000259" key="8">
    <source>
        <dbReference type="PROSITE" id="PS50022"/>
    </source>
</evidence>
<dbReference type="PANTHER" id="PTHR43772">
    <property type="entry name" value="ENDO-1,4-BETA-XYLANASE"/>
    <property type="match status" value="1"/>
</dbReference>
<dbReference type="SUPFAM" id="SSF75005">
    <property type="entry name" value="Arabinanase/levansucrase/invertase"/>
    <property type="match status" value="1"/>
</dbReference>
<evidence type="ECO:0000256" key="5">
    <source>
        <dbReference type="ARBA" id="ARBA00023295"/>
    </source>
</evidence>
<dbReference type="Pfam" id="PF00754">
    <property type="entry name" value="F5_F8_type_C"/>
    <property type="match status" value="1"/>
</dbReference>